<dbReference type="Proteomes" id="UP001208689">
    <property type="component" value="Chromosome"/>
</dbReference>
<gene>
    <name evidence="1" type="ORF">NEF87_004506</name>
</gene>
<keyword evidence="2" id="KW-1185">Reference proteome</keyword>
<name>A0ABY6HXG8_9ARCH</name>
<sequence>MSSSDPQFSDFTFTELLNFVSTISRTKKQSSLGVWKDGHGLESMDHLEANVDQILEELTTRVKKVWSLERIQSNFARAGLNLPNEILNIFNITSSELNRLLYKFPPAIGAENVNGVDEIWLVINNMKYLMKSDGKIFVSEMPRKEFFS</sequence>
<dbReference type="EMBL" id="CP104013">
    <property type="protein sequence ID" value="UYP48221.1"/>
    <property type="molecule type" value="Genomic_DNA"/>
</dbReference>
<accession>A0ABY6HXG8</accession>
<proteinExistence type="predicted"/>
<reference evidence="1" key="1">
    <citation type="submission" date="2022-09" db="EMBL/GenBank/DDBJ databases">
        <title>Actin cytoskeleton and complex cell architecture in an #Asgard archaeon.</title>
        <authorList>
            <person name="Ponce Toledo R.I."/>
            <person name="Schleper C."/>
            <person name="Rodrigues Oliveira T."/>
            <person name="Wollweber F."/>
            <person name="Xu J."/>
            <person name="Rittmann S."/>
            <person name="Klingl A."/>
            <person name="Pilhofer M."/>
        </authorList>
    </citation>
    <scope>NUCLEOTIDE SEQUENCE</scope>
    <source>
        <strain evidence="1">B-35</strain>
    </source>
</reference>
<evidence type="ECO:0000313" key="1">
    <source>
        <dbReference type="EMBL" id="UYP48221.1"/>
    </source>
</evidence>
<organism evidence="1 2">
    <name type="scientific">Candidatus Lokiarchaeum ossiferum</name>
    <dbReference type="NCBI Taxonomy" id="2951803"/>
    <lineage>
        <taxon>Archaea</taxon>
        <taxon>Promethearchaeati</taxon>
        <taxon>Promethearchaeota</taxon>
        <taxon>Promethearchaeia</taxon>
        <taxon>Promethearchaeales</taxon>
        <taxon>Promethearchaeaceae</taxon>
        <taxon>Candidatus Lokiarchaeum</taxon>
    </lineage>
</organism>
<evidence type="ECO:0000313" key="2">
    <source>
        <dbReference type="Proteomes" id="UP001208689"/>
    </source>
</evidence>
<protein>
    <submittedName>
        <fullName evidence="1">Uncharacterized protein</fullName>
    </submittedName>
</protein>